<evidence type="ECO:0000313" key="2">
    <source>
        <dbReference type="EMBL" id="NMF96169.1"/>
    </source>
</evidence>
<protein>
    <submittedName>
        <fullName evidence="2">Uncharacterized protein</fullName>
    </submittedName>
</protein>
<evidence type="ECO:0000313" key="3">
    <source>
        <dbReference type="Proteomes" id="UP000634522"/>
    </source>
</evidence>
<sequence length="380" mass="41751">MKKLAPRTPTSGTEKGRQLRQEADAVMQVIEGANPEALLEALRSANASLRREADRADNPATYEAAVRILDSYTHPDLVLEARQVQAVRFRSDVFLPVFEEGQSALPNCFVRSSLFPGADPEPLPASTAAPLSAVENTSHAESPVSEIPLHEVKVQSTKKRKITLTLEGECLQSYDRRIFAACISRYRDHPLAHGADCPWMELTLGALAKEVCVTRGPTTYAAMRASLIRLGRTTLTVGQSLGKKRITLAPLLEVQLPPADAPDARKVRFRIHENIAELYGRNDWRRIPMGVLSKQGLVGWLGSFYASHSIAKEIAVGHLYKLSGLRCRDSDFPRLLKDALGKLKDTGTPSAARVTSFKVWRTEAGVLTTKVKTATMTDSD</sequence>
<dbReference type="EMBL" id="WTVS01000002">
    <property type="protein sequence ID" value="NMF96169.1"/>
    <property type="molecule type" value="Genomic_DNA"/>
</dbReference>
<dbReference type="Proteomes" id="UP000634522">
    <property type="component" value="Unassembled WGS sequence"/>
</dbReference>
<comment type="caution">
    <text evidence="2">The sequence shown here is derived from an EMBL/GenBank/DDBJ whole genome shotgun (WGS) entry which is preliminary data.</text>
</comment>
<accession>A0ABX1NAA2</accession>
<reference evidence="2 3" key="1">
    <citation type="submission" date="2019-12" db="EMBL/GenBank/DDBJ databases">
        <title>Comparative genomics gives insights into the taxonomy of the Azoarcus-Aromatoleum group and reveals separate origins of nif in the plant-associated Azoarcus and non-plant-associated Aromatoleum sub-groups.</title>
        <authorList>
            <person name="Lafos M."/>
            <person name="Maluk M."/>
            <person name="Batista M."/>
            <person name="Junghare M."/>
            <person name="Carmona M."/>
            <person name="Faoro H."/>
            <person name="Cruz L.M."/>
            <person name="Battistoni F."/>
            <person name="De Souza E."/>
            <person name="Pedrosa F."/>
            <person name="Chen W.-M."/>
            <person name="Poole P.S."/>
            <person name="Dixon R.A."/>
            <person name="James E.K."/>
        </authorList>
    </citation>
    <scope>NUCLEOTIDE SEQUENCE [LARGE SCALE GENOMIC DNA]</scope>
    <source>
        <strain evidence="2 3">T</strain>
    </source>
</reference>
<keyword evidence="3" id="KW-1185">Reference proteome</keyword>
<name>A0ABX1NAA2_9RHOO</name>
<feature type="region of interest" description="Disordered" evidence="1">
    <location>
        <begin position="1"/>
        <end position="20"/>
    </location>
</feature>
<gene>
    <name evidence="2" type="ORF">GPA27_02005</name>
</gene>
<organism evidence="2 3">
    <name type="scientific">Aromatoleum toluolicum</name>
    <dbReference type="NCBI Taxonomy" id="90060"/>
    <lineage>
        <taxon>Bacteria</taxon>
        <taxon>Pseudomonadati</taxon>
        <taxon>Pseudomonadota</taxon>
        <taxon>Betaproteobacteria</taxon>
        <taxon>Rhodocyclales</taxon>
        <taxon>Rhodocyclaceae</taxon>
        <taxon>Aromatoleum</taxon>
    </lineage>
</organism>
<dbReference type="RefSeq" id="WP_169137286.1">
    <property type="nucleotide sequence ID" value="NZ_WTVS01000002.1"/>
</dbReference>
<proteinExistence type="predicted"/>
<evidence type="ECO:0000256" key="1">
    <source>
        <dbReference type="SAM" id="MobiDB-lite"/>
    </source>
</evidence>